<dbReference type="FunFam" id="1.20.1160.11:FF:000001">
    <property type="entry name" value="Paired amphipathic helix protein Sin3"/>
    <property type="match status" value="1"/>
</dbReference>
<evidence type="ECO:0000313" key="7">
    <source>
        <dbReference type="Proteomes" id="UP000305067"/>
    </source>
</evidence>
<dbReference type="Pfam" id="PF02671">
    <property type="entry name" value="PAH"/>
    <property type="match status" value="1"/>
</dbReference>
<evidence type="ECO:0000256" key="5">
    <source>
        <dbReference type="SAM" id="MobiDB-lite"/>
    </source>
</evidence>
<evidence type="ECO:0000256" key="1">
    <source>
        <dbReference type="ARBA" id="ARBA00004123"/>
    </source>
</evidence>
<dbReference type="GO" id="GO:0070822">
    <property type="term" value="C:Sin3-type complex"/>
    <property type="evidence" value="ECO:0007669"/>
    <property type="project" value="TreeGrafter"/>
</dbReference>
<dbReference type="GO" id="GO:0000122">
    <property type="term" value="P:negative regulation of transcription by RNA polymerase II"/>
    <property type="evidence" value="ECO:0007669"/>
    <property type="project" value="TreeGrafter"/>
</dbReference>
<accession>A0A5C3QGL3</accession>
<dbReference type="EMBL" id="ML178827">
    <property type="protein sequence ID" value="TFL00872.1"/>
    <property type="molecule type" value="Genomic_DNA"/>
</dbReference>
<proteinExistence type="predicted"/>
<evidence type="ECO:0000256" key="4">
    <source>
        <dbReference type="PROSITE-ProRule" id="PRU00810"/>
    </source>
</evidence>
<comment type="subcellular location">
    <subcellularLocation>
        <location evidence="1 4">Nucleus</location>
    </subcellularLocation>
</comment>
<dbReference type="PROSITE" id="PS51477">
    <property type="entry name" value="PAH"/>
    <property type="match status" value="1"/>
</dbReference>
<dbReference type="Gene3D" id="1.20.1160.11">
    <property type="entry name" value="Paired amphipathic helix"/>
    <property type="match status" value="1"/>
</dbReference>
<feature type="region of interest" description="Disordered" evidence="5">
    <location>
        <begin position="161"/>
        <end position="182"/>
    </location>
</feature>
<protein>
    <submittedName>
        <fullName evidence="6">Paired amphipathic helix</fullName>
    </submittedName>
</protein>
<feature type="region of interest" description="Disordered" evidence="5">
    <location>
        <begin position="23"/>
        <end position="47"/>
    </location>
</feature>
<dbReference type="SUPFAM" id="SSF47762">
    <property type="entry name" value="PAH2 domain"/>
    <property type="match status" value="1"/>
</dbReference>
<gene>
    <name evidence="6" type="ORF">BDV98DRAFT_530755</name>
</gene>
<dbReference type="Proteomes" id="UP000305067">
    <property type="component" value="Unassembled WGS sequence"/>
</dbReference>
<dbReference type="PANTHER" id="PTHR12346:SF0">
    <property type="entry name" value="SIN3A, ISOFORM G"/>
    <property type="match status" value="1"/>
</dbReference>
<evidence type="ECO:0000256" key="2">
    <source>
        <dbReference type="ARBA" id="ARBA00022491"/>
    </source>
</evidence>
<dbReference type="GO" id="GO:0003714">
    <property type="term" value="F:transcription corepressor activity"/>
    <property type="evidence" value="ECO:0007669"/>
    <property type="project" value="InterPro"/>
</dbReference>
<name>A0A5C3QGL3_9AGAR</name>
<dbReference type="InterPro" id="IPR039774">
    <property type="entry name" value="Sin3-like"/>
</dbReference>
<dbReference type="OrthoDB" id="10265969at2759"/>
<evidence type="ECO:0000256" key="3">
    <source>
        <dbReference type="ARBA" id="ARBA00023242"/>
    </source>
</evidence>
<reference evidence="6 7" key="1">
    <citation type="journal article" date="2019" name="Nat. Ecol. Evol.">
        <title>Megaphylogeny resolves global patterns of mushroom evolution.</title>
        <authorList>
            <person name="Varga T."/>
            <person name="Krizsan K."/>
            <person name="Foldi C."/>
            <person name="Dima B."/>
            <person name="Sanchez-Garcia M."/>
            <person name="Sanchez-Ramirez S."/>
            <person name="Szollosi G.J."/>
            <person name="Szarkandi J.G."/>
            <person name="Papp V."/>
            <person name="Albert L."/>
            <person name="Andreopoulos W."/>
            <person name="Angelini C."/>
            <person name="Antonin V."/>
            <person name="Barry K.W."/>
            <person name="Bougher N.L."/>
            <person name="Buchanan P."/>
            <person name="Buyck B."/>
            <person name="Bense V."/>
            <person name="Catcheside P."/>
            <person name="Chovatia M."/>
            <person name="Cooper J."/>
            <person name="Damon W."/>
            <person name="Desjardin D."/>
            <person name="Finy P."/>
            <person name="Geml J."/>
            <person name="Haridas S."/>
            <person name="Hughes K."/>
            <person name="Justo A."/>
            <person name="Karasinski D."/>
            <person name="Kautmanova I."/>
            <person name="Kiss B."/>
            <person name="Kocsube S."/>
            <person name="Kotiranta H."/>
            <person name="LaButti K.M."/>
            <person name="Lechner B.E."/>
            <person name="Liimatainen K."/>
            <person name="Lipzen A."/>
            <person name="Lukacs Z."/>
            <person name="Mihaltcheva S."/>
            <person name="Morgado L.N."/>
            <person name="Niskanen T."/>
            <person name="Noordeloos M.E."/>
            <person name="Ohm R.A."/>
            <person name="Ortiz-Santana B."/>
            <person name="Ovrebo C."/>
            <person name="Racz N."/>
            <person name="Riley R."/>
            <person name="Savchenko A."/>
            <person name="Shiryaev A."/>
            <person name="Soop K."/>
            <person name="Spirin V."/>
            <person name="Szebenyi C."/>
            <person name="Tomsovsky M."/>
            <person name="Tulloss R.E."/>
            <person name="Uehling J."/>
            <person name="Grigoriev I.V."/>
            <person name="Vagvolgyi C."/>
            <person name="Papp T."/>
            <person name="Martin F.M."/>
            <person name="Miettinen O."/>
            <person name="Hibbett D.S."/>
            <person name="Nagy L.G."/>
        </authorList>
    </citation>
    <scope>NUCLEOTIDE SEQUENCE [LARGE SCALE GENOMIC DNA]</scope>
    <source>
        <strain evidence="6 7">CBS 309.79</strain>
    </source>
</reference>
<sequence length="182" mass="19365">MDATRISPESHAAIVGVTVGDGASLENTAGKPEEIESTIPQPQAQPSLSAPLTIEEIQRRLNSSEYPVDATCALGYLDSVKNRFQDQPEVYTRFMGIMQDFRTQSIDITGVIKLVSQLFQGHPALFQGFNTFLPEGYRIEAREGETSITVTTPSGVWTQPSGVVAEGGSVDGSSGNGNGSTG</sequence>
<evidence type="ECO:0000313" key="6">
    <source>
        <dbReference type="EMBL" id="TFL00872.1"/>
    </source>
</evidence>
<keyword evidence="2" id="KW-0678">Repressor</keyword>
<dbReference type="InterPro" id="IPR036600">
    <property type="entry name" value="PAH_sf"/>
</dbReference>
<organism evidence="6 7">
    <name type="scientific">Pterulicium gracile</name>
    <dbReference type="NCBI Taxonomy" id="1884261"/>
    <lineage>
        <taxon>Eukaryota</taxon>
        <taxon>Fungi</taxon>
        <taxon>Dikarya</taxon>
        <taxon>Basidiomycota</taxon>
        <taxon>Agaricomycotina</taxon>
        <taxon>Agaricomycetes</taxon>
        <taxon>Agaricomycetidae</taxon>
        <taxon>Agaricales</taxon>
        <taxon>Pleurotineae</taxon>
        <taxon>Pterulaceae</taxon>
        <taxon>Pterulicium</taxon>
    </lineage>
</organism>
<dbReference type="PANTHER" id="PTHR12346">
    <property type="entry name" value="SIN3B-RELATED"/>
    <property type="match status" value="1"/>
</dbReference>
<dbReference type="AlphaFoldDB" id="A0A5C3QGL3"/>
<dbReference type="InterPro" id="IPR003822">
    <property type="entry name" value="PAH"/>
</dbReference>
<keyword evidence="3 4" id="KW-0539">Nucleus</keyword>
<dbReference type="STRING" id="1884261.A0A5C3QGL3"/>
<keyword evidence="7" id="KW-1185">Reference proteome</keyword>